<name>A0AAW0LUP7_QUESU</name>
<proteinExistence type="inferred from homology"/>
<dbReference type="AlphaFoldDB" id="A0AAW0LUP7"/>
<dbReference type="EMBL" id="PKMF04000047">
    <property type="protein sequence ID" value="KAK7855255.1"/>
    <property type="molecule type" value="Genomic_DNA"/>
</dbReference>
<evidence type="ECO:0000256" key="1">
    <source>
        <dbReference type="ARBA" id="ARBA00006643"/>
    </source>
</evidence>
<keyword evidence="4" id="KW-1185">Reference proteome</keyword>
<comment type="caution">
    <text evidence="3">The sequence shown here is derived from an EMBL/GenBank/DDBJ whole genome shotgun (WGS) entry which is preliminary data.</text>
</comment>
<dbReference type="Pfam" id="PF14432">
    <property type="entry name" value="DYW_deaminase"/>
    <property type="match status" value="1"/>
</dbReference>
<dbReference type="InterPro" id="IPR032867">
    <property type="entry name" value="DYW_dom"/>
</dbReference>
<evidence type="ECO:0000313" key="3">
    <source>
        <dbReference type="EMBL" id="KAK7855255.1"/>
    </source>
</evidence>
<sequence>LTEHLTYKGRLQEYTLQWAIQRPIYGNEGTPHGPKFRIEGYPLIHEQDVSKLAVEHVSKKIKDEWCPLIHEPQPQPASTSVALSYSSRLTEHLTYKGRLQEYTLQWAIQRPIYGNEGTPHGPKFRIEGYPLIHEQDVSKLAVEHVSKKIKDEWCPLIHEDMVLCKSILNEFAINKMNLGKPTYNTAQPESKGLLLVFSSLDFNEGVPIRIMKNLRICWDCHEVAKKI</sequence>
<protein>
    <recommendedName>
        <fullName evidence="2">DYW domain-containing protein</fullName>
    </recommendedName>
</protein>
<evidence type="ECO:0000259" key="2">
    <source>
        <dbReference type="Pfam" id="PF14432"/>
    </source>
</evidence>
<dbReference type="GO" id="GO:0008270">
    <property type="term" value="F:zinc ion binding"/>
    <property type="evidence" value="ECO:0007669"/>
    <property type="project" value="InterPro"/>
</dbReference>
<organism evidence="3 4">
    <name type="scientific">Quercus suber</name>
    <name type="common">Cork oak</name>
    <dbReference type="NCBI Taxonomy" id="58331"/>
    <lineage>
        <taxon>Eukaryota</taxon>
        <taxon>Viridiplantae</taxon>
        <taxon>Streptophyta</taxon>
        <taxon>Embryophyta</taxon>
        <taxon>Tracheophyta</taxon>
        <taxon>Spermatophyta</taxon>
        <taxon>Magnoliopsida</taxon>
        <taxon>eudicotyledons</taxon>
        <taxon>Gunneridae</taxon>
        <taxon>Pentapetalae</taxon>
        <taxon>rosids</taxon>
        <taxon>fabids</taxon>
        <taxon>Fagales</taxon>
        <taxon>Fagaceae</taxon>
        <taxon>Quercus</taxon>
    </lineage>
</organism>
<reference evidence="3 4" key="1">
    <citation type="journal article" date="2018" name="Sci. Data">
        <title>The draft genome sequence of cork oak.</title>
        <authorList>
            <person name="Ramos A.M."/>
            <person name="Usie A."/>
            <person name="Barbosa P."/>
            <person name="Barros P.M."/>
            <person name="Capote T."/>
            <person name="Chaves I."/>
            <person name="Simoes F."/>
            <person name="Abreu I."/>
            <person name="Carrasquinho I."/>
            <person name="Faro C."/>
            <person name="Guimaraes J.B."/>
            <person name="Mendonca D."/>
            <person name="Nobrega F."/>
            <person name="Rodrigues L."/>
            <person name="Saibo N.J.M."/>
            <person name="Varela M.C."/>
            <person name="Egas C."/>
            <person name="Matos J."/>
            <person name="Miguel C.M."/>
            <person name="Oliveira M.M."/>
            <person name="Ricardo C.P."/>
            <person name="Goncalves S."/>
        </authorList>
    </citation>
    <scope>NUCLEOTIDE SEQUENCE [LARGE SCALE GENOMIC DNA]</scope>
    <source>
        <strain evidence="4">cv. HL8</strain>
    </source>
</reference>
<comment type="similarity">
    <text evidence="1">Belongs to the PPR family. PCMP-H subfamily.</text>
</comment>
<accession>A0AAW0LUP7</accession>
<gene>
    <name evidence="3" type="ORF">CFP56_028728</name>
</gene>
<evidence type="ECO:0000313" key="4">
    <source>
        <dbReference type="Proteomes" id="UP000237347"/>
    </source>
</evidence>
<feature type="domain" description="DYW" evidence="2">
    <location>
        <begin position="190"/>
        <end position="226"/>
    </location>
</feature>
<feature type="non-terminal residue" evidence="3">
    <location>
        <position position="1"/>
    </location>
</feature>
<dbReference type="Proteomes" id="UP000237347">
    <property type="component" value="Unassembled WGS sequence"/>
</dbReference>